<dbReference type="InterPro" id="IPR052528">
    <property type="entry name" value="Sugar_transport-like"/>
</dbReference>
<dbReference type="InterPro" id="IPR036259">
    <property type="entry name" value="MFS_trans_sf"/>
</dbReference>
<evidence type="ECO:0000256" key="1">
    <source>
        <dbReference type="ARBA" id="ARBA00022692"/>
    </source>
</evidence>
<feature type="transmembrane region" description="Helical" evidence="4">
    <location>
        <begin position="77"/>
        <end position="98"/>
    </location>
</feature>
<feature type="transmembrane region" description="Helical" evidence="4">
    <location>
        <begin position="393"/>
        <end position="413"/>
    </location>
</feature>
<feature type="transmembrane region" description="Helical" evidence="4">
    <location>
        <begin position="352"/>
        <end position="373"/>
    </location>
</feature>
<proteinExistence type="predicted"/>
<dbReference type="PROSITE" id="PS50850">
    <property type="entry name" value="MFS"/>
    <property type="match status" value="1"/>
</dbReference>
<feature type="transmembrane region" description="Helical" evidence="4">
    <location>
        <begin position="104"/>
        <end position="127"/>
    </location>
</feature>
<protein>
    <submittedName>
        <fullName evidence="6">MFS transporter</fullName>
    </submittedName>
</protein>
<keyword evidence="2 4" id="KW-1133">Transmembrane helix</keyword>
<dbReference type="SUPFAM" id="SSF103473">
    <property type="entry name" value="MFS general substrate transporter"/>
    <property type="match status" value="1"/>
</dbReference>
<dbReference type="Gene3D" id="1.20.1250.20">
    <property type="entry name" value="MFS general substrate transporter like domains"/>
    <property type="match status" value="2"/>
</dbReference>
<dbReference type="PANTHER" id="PTHR23526">
    <property type="entry name" value="INTEGRAL MEMBRANE TRANSPORT PROTEIN-RELATED"/>
    <property type="match status" value="1"/>
</dbReference>
<evidence type="ECO:0000259" key="5">
    <source>
        <dbReference type="PROSITE" id="PS50850"/>
    </source>
</evidence>
<evidence type="ECO:0000256" key="3">
    <source>
        <dbReference type="ARBA" id="ARBA00023136"/>
    </source>
</evidence>
<dbReference type="Proteomes" id="UP001290861">
    <property type="component" value="Unassembled WGS sequence"/>
</dbReference>
<feature type="transmembrane region" description="Helical" evidence="4">
    <location>
        <begin position="12"/>
        <end position="34"/>
    </location>
</feature>
<dbReference type="EMBL" id="JARVCO010000010">
    <property type="protein sequence ID" value="MDZ8119342.1"/>
    <property type="molecule type" value="Genomic_DNA"/>
</dbReference>
<dbReference type="PANTHER" id="PTHR23526:SF2">
    <property type="entry name" value="MAJOR FACILITATOR SUPERFAMILY (MFS) PROFILE DOMAIN-CONTAINING PROTEIN"/>
    <property type="match status" value="1"/>
</dbReference>
<dbReference type="InterPro" id="IPR020846">
    <property type="entry name" value="MFS_dom"/>
</dbReference>
<evidence type="ECO:0000256" key="4">
    <source>
        <dbReference type="SAM" id="Phobius"/>
    </source>
</evidence>
<evidence type="ECO:0000313" key="6">
    <source>
        <dbReference type="EMBL" id="MDZ8119342.1"/>
    </source>
</evidence>
<keyword evidence="3 4" id="KW-0472">Membrane</keyword>
<feature type="transmembrane region" description="Helical" evidence="4">
    <location>
        <begin position="46"/>
        <end position="68"/>
    </location>
</feature>
<dbReference type="RefSeq" id="WP_322609126.1">
    <property type="nucleotide sequence ID" value="NZ_JARVCO010000010.1"/>
</dbReference>
<feature type="transmembrane region" description="Helical" evidence="4">
    <location>
        <begin position="226"/>
        <end position="245"/>
    </location>
</feature>
<accession>A0ABU5MYT6</accession>
<evidence type="ECO:0000313" key="7">
    <source>
        <dbReference type="Proteomes" id="UP001290861"/>
    </source>
</evidence>
<feature type="transmembrane region" description="Helical" evidence="4">
    <location>
        <begin position="287"/>
        <end position="304"/>
    </location>
</feature>
<evidence type="ECO:0000256" key="2">
    <source>
        <dbReference type="ARBA" id="ARBA00022989"/>
    </source>
</evidence>
<feature type="transmembrane region" description="Helical" evidence="4">
    <location>
        <begin position="139"/>
        <end position="162"/>
    </location>
</feature>
<dbReference type="InterPro" id="IPR011701">
    <property type="entry name" value="MFS"/>
</dbReference>
<keyword evidence="1 4" id="KW-0812">Transmembrane</keyword>
<feature type="domain" description="Major facilitator superfamily (MFS) profile" evidence="5">
    <location>
        <begin position="10"/>
        <end position="418"/>
    </location>
</feature>
<sequence>MLTDEQRNRAFRIIITTQCLGMLSAFLFQNGFYLNYFTKLGFSSSSFASLSALPSLFSVFLLLPFAFLSDRLGKLKLALIGQVFMVLSLMMMLAAGWIHAGLAMVVGSLLLFCLGGSLQGASWFALLNPIIPPSVRGRFFGRLRVTFMTVNILFTLAVAGMMKMTQSMWAFQVLIGVILVAHVLRYFTYARIPELEREDGETHKKRSFYKACTEVTHIPGFTQFNAYIFLITLFTAGIPIVFGLMQKDIFGFSEAQIMLAGNLFLAGNVAGCALGGRAVDRFGTKRVFLFTHLAYASTILFMLLRDMMPWTIFVHVLACTFVFSLVGAMAGVANTSEVLALIPATNKSLSTAVNMTLFNLGMALSGLIVSRLIEWHALAEEWKIGGLVFTDYDSILVGFAGLIVLMLATIGLVPKVVRNAQLMPGSGIPRP</sequence>
<feature type="transmembrane region" description="Helical" evidence="4">
    <location>
        <begin position="310"/>
        <end position="332"/>
    </location>
</feature>
<comment type="caution">
    <text evidence="6">The sequence shown here is derived from an EMBL/GenBank/DDBJ whole genome shotgun (WGS) entry which is preliminary data.</text>
</comment>
<gene>
    <name evidence="6" type="ORF">P9H32_11990</name>
</gene>
<organism evidence="6 7">
    <name type="scientific">Pontiella agarivorans</name>
    <dbReference type="NCBI Taxonomy" id="3038953"/>
    <lineage>
        <taxon>Bacteria</taxon>
        <taxon>Pseudomonadati</taxon>
        <taxon>Kiritimatiellota</taxon>
        <taxon>Kiritimatiellia</taxon>
        <taxon>Kiritimatiellales</taxon>
        <taxon>Pontiellaceae</taxon>
        <taxon>Pontiella</taxon>
    </lineage>
</organism>
<keyword evidence="7" id="KW-1185">Reference proteome</keyword>
<feature type="transmembrane region" description="Helical" evidence="4">
    <location>
        <begin position="168"/>
        <end position="187"/>
    </location>
</feature>
<name>A0ABU5MYT6_9BACT</name>
<dbReference type="Pfam" id="PF07690">
    <property type="entry name" value="MFS_1"/>
    <property type="match status" value="1"/>
</dbReference>
<reference evidence="6 7" key="1">
    <citation type="journal article" date="2024" name="Appl. Environ. Microbiol.">
        <title>Pontiella agarivorans sp. nov., a novel marine anaerobic bacterium capable of degrading macroalgal polysaccharides and fixing nitrogen.</title>
        <authorList>
            <person name="Liu N."/>
            <person name="Kivenson V."/>
            <person name="Peng X."/>
            <person name="Cui Z."/>
            <person name="Lankiewicz T.S."/>
            <person name="Gosselin K.M."/>
            <person name="English C.J."/>
            <person name="Blair E.M."/>
            <person name="O'Malley M.A."/>
            <person name="Valentine D.L."/>
        </authorList>
    </citation>
    <scope>NUCLEOTIDE SEQUENCE [LARGE SCALE GENOMIC DNA]</scope>
    <source>
        <strain evidence="6 7">NLcol2</strain>
    </source>
</reference>
<feature type="transmembrane region" description="Helical" evidence="4">
    <location>
        <begin position="257"/>
        <end position="275"/>
    </location>
</feature>